<feature type="transmembrane region" description="Helical" evidence="1">
    <location>
        <begin position="63"/>
        <end position="82"/>
    </location>
</feature>
<dbReference type="EMBL" id="BDQM01000020">
    <property type="protein sequence ID" value="GAW96836.1"/>
    <property type="molecule type" value="Genomic_DNA"/>
</dbReference>
<gene>
    <name evidence="2" type="ORF">MTCD1_02459</name>
</gene>
<dbReference type="RefSeq" id="WP_231732943.1">
    <property type="nucleotide sequence ID" value="NZ_BDQM01000020.1"/>
</dbReference>
<comment type="caution">
    <text evidence="2">The sequence shown here is derived from an EMBL/GenBank/DDBJ whole genome shotgun (WGS) entry which is preliminary data.</text>
</comment>
<keyword evidence="1" id="KW-0472">Membrane</keyword>
<protein>
    <submittedName>
        <fullName evidence="2">Uncharacterized protein</fullName>
    </submittedName>
</protein>
<feature type="transmembrane region" description="Helical" evidence="1">
    <location>
        <begin position="21"/>
        <end position="43"/>
    </location>
</feature>
<evidence type="ECO:0000313" key="2">
    <source>
        <dbReference type="EMBL" id="GAW96836.1"/>
    </source>
</evidence>
<proteinExistence type="predicted"/>
<keyword evidence="1" id="KW-0812">Transmembrane</keyword>
<dbReference type="Proteomes" id="UP000197068">
    <property type="component" value="Unassembled WGS sequence"/>
</dbReference>
<keyword evidence="1" id="KW-1133">Transmembrane helix</keyword>
<evidence type="ECO:0000313" key="3">
    <source>
        <dbReference type="Proteomes" id="UP000197068"/>
    </source>
</evidence>
<reference evidence="2 3" key="1">
    <citation type="submission" date="2017-06" db="EMBL/GenBank/DDBJ databases">
        <title>Whole Genome Sequences of Colwellia marinimaniae MTCD1.</title>
        <authorList>
            <person name="Kusumoto H."/>
            <person name="Inoue M."/>
            <person name="Tanikawa K."/>
            <person name="Maeji H."/>
            <person name="Cameron J.H."/>
            <person name="Bartlett D.H."/>
        </authorList>
    </citation>
    <scope>NUCLEOTIDE SEQUENCE [LARGE SCALE GENOMIC DNA]</scope>
    <source>
        <strain evidence="2 3">MTCD1</strain>
    </source>
</reference>
<organism evidence="2 3">
    <name type="scientific">Colwellia marinimaniae</name>
    <dbReference type="NCBI Taxonomy" id="1513592"/>
    <lineage>
        <taxon>Bacteria</taxon>
        <taxon>Pseudomonadati</taxon>
        <taxon>Pseudomonadota</taxon>
        <taxon>Gammaproteobacteria</taxon>
        <taxon>Alteromonadales</taxon>
        <taxon>Colwelliaceae</taxon>
        <taxon>Colwellia</taxon>
    </lineage>
</organism>
<evidence type="ECO:0000256" key="1">
    <source>
        <dbReference type="SAM" id="Phobius"/>
    </source>
</evidence>
<sequence>MINKKTLKAMLSFTESQHPAPSFIVIYMITWLAWHNQLFTHFINAQGDFFTKVAAALSSIDDNQYIVVFLLTGLILIVRLAVNYLSFKSKQLLNSADDDFVNARDEQKYAKNNDITNLMATLTKTQQQLVESRAREQKVTAEKNNAIKKFLTVQHALDEARADIEMLNNSKVS</sequence>
<keyword evidence="3" id="KW-1185">Reference proteome</keyword>
<accession>A0ABQ0MYV7</accession>
<name>A0ABQ0MYV7_9GAMM</name>